<dbReference type="RefSeq" id="WP_252917684.1">
    <property type="nucleotide sequence ID" value="NZ_JAAAML010000006.1"/>
</dbReference>
<evidence type="ECO:0000256" key="2">
    <source>
        <dbReference type="ARBA" id="ARBA00022723"/>
    </source>
</evidence>
<evidence type="ECO:0000313" key="6">
    <source>
        <dbReference type="Proteomes" id="UP001320715"/>
    </source>
</evidence>
<dbReference type="InterPro" id="IPR015813">
    <property type="entry name" value="Pyrv/PenolPyrv_kinase-like_dom"/>
</dbReference>
<dbReference type="EMBL" id="JAAAML010000006">
    <property type="protein sequence ID" value="MCO6411047.1"/>
    <property type="molecule type" value="Genomic_DNA"/>
</dbReference>
<keyword evidence="2" id="KW-0479">Metal-binding</keyword>
<comment type="similarity">
    <text evidence="1">Belongs to the HpcH/HpaI aldolase family.</text>
</comment>
<dbReference type="Pfam" id="PF03328">
    <property type="entry name" value="HpcH_HpaI"/>
    <property type="match status" value="1"/>
</dbReference>
<dbReference type="PANTHER" id="PTHR30502">
    <property type="entry name" value="2-KETO-3-DEOXY-L-RHAMNONATE ALDOLASE"/>
    <property type="match status" value="1"/>
</dbReference>
<keyword evidence="3" id="KW-0456">Lyase</keyword>
<evidence type="ECO:0000256" key="3">
    <source>
        <dbReference type="ARBA" id="ARBA00023239"/>
    </source>
</evidence>
<protein>
    <submittedName>
        <fullName evidence="5">2-keto-3-deoxy-L-rhamnonate aldolase</fullName>
    </submittedName>
</protein>
<dbReference type="PANTHER" id="PTHR30502:SF0">
    <property type="entry name" value="PHOSPHOENOLPYRUVATE CARBOXYLASE FAMILY PROTEIN"/>
    <property type="match status" value="1"/>
</dbReference>
<dbReference type="InterPro" id="IPR050251">
    <property type="entry name" value="HpcH-HpaI_aldolase"/>
</dbReference>
<evidence type="ECO:0000256" key="1">
    <source>
        <dbReference type="ARBA" id="ARBA00005568"/>
    </source>
</evidence>
<dbReference type="InterPro" id="IPR005000">
    <property type="entry name" value="Aldolase/citrate-lyase_domain"/>
</dbReference>
<accession>A0ABT1CXV7</accession>
<gene>
    <name evidence="5" type="ORF">GTW23_22945</name>
</gene>
<proteinExistence type="inferred from homology"/>
<name>A0ABT1CXV7_9HYPH</name>
<evidence type="ECO:0000259" key="4">
    <source>
        <dbReference type="Pfam" id="PF03328"/>
    </source>
</evidence>
<feature type="domain" description="HpcH/HpaI aldolase/citrate lyase" evidence="4">
    <location>
        <begin position="19"/>
        <end position="243"/>
    </location>
</feature>
<dbReference type="Proteomes" id="UP001320715">
    <property type="component" value="Unassembled WGS sequence"/>
</dbReference>
<comment type="caution">
    <text evidence="5">The sequence shown here is derived from an EMBL/GenBank/DDBJ whole genome shotgun (WGS) entry which is preliminary data.</text>
</comment>
<dbReference type="Gene3D" id="3.20.20.60">
    <property type="entry name" value="Phosphoenolpyruvate-binding domains"/>
    <property type="match status" value="1"/>
</dbReference>
<evidence type="ECO:0000313" key="5">
    <source>
        <dbReference type="EMBL" id="MCO6411047.1"/>
    </source>
</evidence>
<reference evidence="5 6" key="1">
    <citation type="submission" date="2020-01" db="EMBL/GenBank/DDBJ databases">
        <title>Genomes of bacteria type strains.</title>
        <authorList>
            <person name="Chen J."/>
            <person name="Zhu S."/>
            <person name="Yang J."/>
        </authorList>
    </citation>
    <scope>NUCLEOTIDE SEQUENCE [LARGE SCALE GENOMIC DNA]</scope>
    <source>
        <strain evidence="5 6">DSM 16655</strain>
    </source>
</reference>
<sequence>MPAPVNTLKHRLQAGETLIGCWLGMAEPYLAEISATAGFDWLLIDGEHAPNDIRSMAAQLAVLDAGGASTVIRLPDDDPARIKQALDIGAQTLLIPMVESAGQAERIYRATRYPPLGFRGVGSALARASKFAAIPDYLTTADDQICVLAQVESRAGLQALDGILANDGIDGVFIGPSDLAADMGHIGRPAEPAVKEAVLDALRRIRAAGRIAGVLSMDPAYITDCRDAGANFLGVGIDVTLFAGAMRAHASKFKQST</sequence>
<organism evidence="5 6">
    <name type="scientific">Hoeflea alexandrii</name>
    <dbReference type="NCBI Taxonomy" id="288436"/>
    <lineage>
        <taxon>Bacteria</taxon>
        <taxon>Pseudomonadati</taxon>
        <taxon>Pseudomonadota</taxon>
        <taxon>Alphaproteobacteria</taxon>
        <taxon>Hyphomicrobiales</taxon>
        <taxon>Rhizobiaceae</taxon>
        <taxon>Hoeflea</taxon>
    </lineage>
</organism>
<dbReference type="InterPro" id="IPR040442">
    <property type="entry name" value="Pyrv_kinase-like_dom_sf"/>
</dbReference>
<keyword evidence="6" id="KW-1185">Reference proteome</keyword>
<dbReference type="SUPFAM" id="SSF51621">
    <property type="entry name" value="Phosphoenolpyruvate/pyruvate domain"/>
    <property type="match status" value="1"/>
</dbReference>